<evidence type="ECO:0000313" key="2">
    <source>
        <dbReference type="EMBL" id="CAE7478016.1"/>
    </source>
</evidence>
<keyword evidence="3" id="KW-1185">Reference proteome</keyword>
<dbReference type="Proteomes" id="UP000604046">
    <property type="component" value="Unassembled WGS sequence"/>
</dbReference>
<feature type="compositionally biased region" description="Low complexity" evidence="1">
    <location>
        <begin position="104"/>
        <end position="129"/>
    </location>
</feature>
<name>A0A812SI32_9DINO</name>
<evidence type="ECO:0000256" key="1">
    <source>
        <dbReference type="SAM" id="MobiDB-lite"/>
    </source>
</evidence>
<comment type="caution">
    <text evidence="2">The sequence shown here is derived from an EMBL/GenBank/DDBJ whole genome shotgun (WGS) entry which is preliminary data.</text>
</comment>
<sequence length="205" mass="20967">MATTMVQHHGGLAPPADHWAKTALGALAARATPAGPLQQGPLQQGPLQQGATPAVVLGTSFPSYAVNRLDACKPGTICTHTSTHVLSNGMPSKPAGNSCPDSRSPSSDAHTSATATSALPSTTPSHASAFAGTRSTAHGTSWHIQHPQRSKTHTSPGGQTCRRGLLGQVCPAGLLCALLAVHGLKPLSFFHRGLTSAGHICFIAR</sequence>
<feature type="compositionally biased region" description="Polar residues" evidence="1">
    <location>
        <begin position="133"/>
        <end position="143"/>
    </location>
</feature>
<dbReference type="AlphaFoldDB" id="A0A812SI32"/>
<dbReference type="EMBL" id="CAJNDS010002445">
    <property type="protein sequence ID" value="CAE7478016.1"/>
    <property type="molecule type" value="Genomic_DNA"/>
</dbReference>
<gene>
    <name evidence="2" type="ORF">SNAT2548_LOCUS26849</name>
</gene>
<evidence type="ECO:0000313" key="3">
    <source>
        <dbReference type="Proteomes" id="UP000604046"/>
    </source>
</evidence>
<feature type="region of interest" description="Disordered" evidence="1">
    <location>
        <begin position="84"/>
        <end position="158"/>
    </location>
</feature>
<proteinExistence type="predicted"/>
<accession>A0A812SI32</accession>
<protein>
    <submittedName>
        <fullName evidence="2">Uncharacterized protein</fullName>
    </submittedName>
</protein>
<reference evidence="2" key="1">
    <citation type="submission" date="2021-02" db="EMBL/GenBank/DDBJ databases">
        <authorList>
            <person name="Dougan E. K."/>
            <person name="Rhodes N."/>
            <person name="Thang M."/>
            <person name="Chan C."/>
        </authorList>
    </citation>
    <scope>NUCLEOTIDE SEQUENCE</scope>
</reference>
<organism evidence="2 3">
    <name type="scientific">Symbiodinium natans</name>
    <dbReference type="NCBI Taxonomy" id="878477"/>
    <lineage>
        <taxon>Eukaryota</taxon>
        <taxon>Sar</taxon>
        <taxon>Alveolata</taxon>
        <taxon>Dinophyceae</taxon>
        <taxon>Suessiales</taxon>
        <taxon>Symbiodiniaceae</taxon>
        <taxon>Symbiodinium</taxon>
    </lineage>
</organism>